<keyword evidence="3" id="KW-1185">Reference proteome</keyword>
<comment type="caution">
    <text evidence="2">The sequence shown here is derived from an EMBL/GenBank/DDBJ whole genome shotgun (WGS) entry which is preliminary data.</text>
</comment>
<protein>
    <submittedName>
        <fullName evidence="2">Uncharacterized protein</fullName>
    </submittedName>
</protein>
<organism evidence="2 3">
    <name type="scientific">Aspergillus keveii</name>
    <dbReference type="NCBI Taxonomy" id="714993"/>
    <lineage>
        <taxon>Eukaryota</taxon>
        <taxon>Fungi</taxon>
        <taxon>Dikarya</taxon>
        <taxon>Ascomycota</taxon>
        <taxon>Pezizomycotina</taxon>
        <taxon>Eurotiomycetes</taxon>
        <taxon>Eurotiomycetidae</taxon>
        <taxon>Eurotiales</taxon>
        <taxon>Aspergillaceae</taxon>
        <taxon>Aspergillus</taxon>
        <taxon>Aspergillus subgen. Nidulantes</taxon>
    </lineage>
</organism>
<evidence type="ECO:0000256" key="1">
    <source>
        <dbReference type="SAM" id="MobiDB-lite"/>
    </source>
</evidence>
<dbReference type="EMBL" id="JBFTWV010000006">
    <property type="protein sequence ID" value="KAL2799842.1"/>
    <property type="molecule type" value="Genomic_DNA"/>
</dbReference>
<dbReference type="Proteomes" id="UP001610563">
    <property type="component" value="Unassembled WGS sequence"/>
</dbReference>
<reference evidence="2 3" key="1">
    <citation type="submission" date="2024-07" db="EMBL/GenBank/DDBJ databases">
        <title>Section-level genome sequencing and comparative genomics of Aspergillus sections Usti and Cavernicolus.</title>
        <authorList>
            <consortium name="Lawrence Berkeley National Laboratory"/>
            <person name="Nybo J.L."/>
            <person name="Vesth T.C."/>
            <person name="Theobald S."/>
            <person name="Frisvad J.C."/>
            <person name="Larsen T.O."/>
            <person name="Kjaerboelling I."/>
            <person name="Rothschild-Mancinelli K."/>
            <person name="Lyhne E.K."/>
            <person name="Kogle M.E."/>
            <person name="Barry K."/>
            <person name="Clum A."/>
            <person name="Na H."/>
            <person name="Ledsgaard L."/>
            <person name="Lin J."/>
            <person name="Lipzen A."/>
            <person name="Kuo A."/>
            <person name="Riley R."/>
            <person name="Mondo S."/>
            <person name="Labutti K."/>
            <person name="Haridas S."/>
            <person name="Pangalinan J."/>
            <person name="Salamov A.A."/>
            <person name="Simmons B.A."/>
            <person name="Magnuson J.K."/>
            <person name="Chen J."/>
            <person name="Drula E."/>
            <person name="Henrissat B."/>
            <person name="Wiebenga A."/>
            <person name="Lubbers R.J."/>
            <person name="Gomes A.C."/>
            <person name="Makela M.R."/>
            <person name="Stajich J."/>
            <person name="Grigoriev I.V."/>
            <person name="Mortensen U.H."/>
            <person name="De Vries R.P."/>
            <person name="Baker S.E."/>
            <person name="Andersen M.R."/>
        </authorList>
    </citation>
    <scope>NUCLEOTIDE SEQUENCE [LARGE SCALE GENOMIC DNA]</scope>
    <source>
        <strain evidence="2 3">CBS 209.92</strain>
    </source>
</reference>
<feature type="compositionally biased region" description="Polar residues" evidence="1">
    <location>
        <begin position="1"/>
        <end position="11"/>
    </location>
</feature>
<gene>
    <name evidence="2" type="ORF">BJX66DRAFT_292794</name>
</gene>
<feature type="compositionally biased region" description="Basic and acidic residues" evidence="1">
    <location>
        <begin position="126"/>
        <end position="142"/>
    </location>
</feature>
<feature type="compositionally biased region" description="Polar residues" evidence="1">
    <location>
        <begin position="91"/>
        <end position="107"/>
    </location>
</feature>
<accession>A0ABR4GLC9</accession>
<name>A0ABR4GLC9_9EURO</name>
<feature type="region of interest" description="Disordered" evidence="1">
    <location>
        <begin position="1"/>
        <end position="142"/>
    </location>
</feature>
<sequence>MSDSTFHTTSQDLRKPESRASHAHGGNTAKDSNISAMKSIIDQNTDKKSQIDNVKANLPLPDQPPVASDWSSADQRNVNVGSGGLEGPISGESNSALRGPATASSSAREIGEETHRNTQPTGDVGRQGKDNLGDLPKDALAR</sequence>
<evidence type="ECO:0000313" key="2">
    <source>
        <dbReference type="EMBL" id="KAL2799842.1"/>
    </source>
</evidence>
<proteinExistence type="predicted"/>
<evidence type="ECO:0000313" key="3">
    <source>
        <dbReference type="Proteomes" id="UP001610563"/>
    </source>
</evidence>
<feature type="compositionally biased region" description="Polar residues" evidence="1">
    <location>
        <begin position="69"/>
        <end position="80"/>
    </location>
</feature>